<organism evidence="1 2">
    <name type="scientific">Choristoneura fumiferana</name>
    <name type="common">Spruce budworm moth</name>
    <name type="synonym">Archips fumiferana</name>
    <dbReference type="NCBI Taxonomy" id="7141"/>
    <lineage>
        <taxon>Eukaryota</taxon>
        <taxon>Metazoa</taxon>
        <taxon>Ecdysozoa</taxon>
        <taxon>Arthropoda</taxon>
        <taxon>Hexapoda</taxon>
        <taxon>Insecta</taxon>
        <taxon>Pterygota</taxon>
        <taxon>Neoptera</taxon>
        <taxon>Endopterygota</taxon>
        <taxon>Lepidoptera</taxon>
        <taxon>Glossata</taxon>
        <taxon>Ditrysia</taxon>
        <taxon>Tortricoidea</taxon>
        <taxon>Tortricidae</taxon>
        <taxon>Tortricinae</taxon>
        <taxon>Choristoneura</taxon>
    </lineage>
</organism>
<gene>
    <name evidence="1" type="ORF">MSG28_010444</name>
</gene>
<dbReference type="Proteomes" id="UP001064048">
    <property type="component" value="Chromosome 17"/>
</dbReference>
<keyword evidence="2" id="KW-1185">Reference proteome</keyword>
<proteinExistence type="predicted"/>
<sequence length="152" mass="16986">MSTHIKPTEHFLAAQIKLVALAVETLGPRSSQTKKLCKELSTRLVHATASPTTAKSEDKSYRLRRWCRSRRCQLWRLLLLPFIPILALIVQTTLSLRNSVTNGREVADVEEQPRVSPSELTPRRPVDFDRRGLGGRGSDALALDMGNLNSAK</sequence>
<accession>A0ACC0KKP6</accession>
<comment type="caution">
    <text evidence="1">The sequence shown here is derived from an EMBL/GenBank/DDBJ whole genome shotgun (WGS) entry which is preliminary data.</text>
</comment>
<reference evidence="1 2" key="1">
    <citation type="journal article" date="2022" name="Genome Biol. Evol.">
        <title>The Spruce Budworm Genome: Reconstructing the Evolutionary History of Antifreeze Proteins.</title>
        <authorList>
            <person name="Beliveau C."/>
            <person name="Gagne P."/>
            <person name="Picq S."/>
            <person name="Vernygora O."/>
            <person name="Keeling C.I."/>
            <person name="Pinkney K."/>
            <person name="Doucet D."/>
            <person name="Wen F."/>
            <person name="Johnston J.S."/>
            <person name="Maaroufi H."/>
            <person name="Boyle B."/>
            <person name="Laroche J."/>
            <person name="Dewar K."/>
            <person name="Juretic N."/>
            <person name="Blackburn G."/>
            <person name="Nisole A."/>
            <person name="Brunet B."/>
            <person name="Brandao M."/>
            <person name="Lumley L."/>
            <person name="Duan J."/>
            <person name="Quan G."/>
            <person name="Lucarotti C.J."/>
            <person name="Roe A.D."/>
            <person name="Sperling F.A.H."/>
            <person name="Levesque R.C."/>
            <person name="Cusson M."/>
        </authorList>
    </citation>
    <scope>NUCLEOTIDE SEQUENCE [LARGE SCALE GENOMIC DNA]</scope>
    <source>
        <strain evidence="1">Glfc:IPQL:Cfum</strain>
    </source>
</reference>
<evidence type="ECO:0000313" key="1">
    <source>
        <dbReference type="EMBL" id="KAI8437088.1"/>
    </source>
</evidence>
<evidence type="ECO:0000313" key="2">
    <source>
        <dbReference type="Proteomes" id="UP001064048"/>
    </source>
</evidence>
<dbReference type="EMBL" id="CM046117">
    <property type="protein sequence ID" value="KAI8437088.1"/>
    <property type="molecule type" value="Genomic_DNA"/>
</dbReference>
<protein>
    <submittedName>
        <fullName evidence="1">Uncharacterized protein</fullName>
    </submittedName>
</protein>
<name>A0ACC0KKP6_CHOFU</name>